<name>A0ABN2R995_9ACTN</name>
<evidence type="ECO:0000256" key="1">
    <source>
        <dbReference type="SAM" id="MobiDB-lite"/>
    </source>
</evidence>
<dbReference type="EMBL" id="BAAAQM010000011">
    <property type="protein sequence ID" value="GAA1965592.1"/>
    <property type="molecule type" value="Genomic_DNA"/>
</dbReference>
<dbReference type="RefSeq" id="WP_344657036.1">
    <property type="nucleotide sequence ID" value="NZ_BAAAQM010000011.1"/>
</dbReference>
<feature type="domain" description="HTH cro/C1-type" evidence="3">
    <location>
        <begin position="21"/>
        <end position="77"/>
    </location>
</feature>
<protein>
    <recommendedName>
        <fullName evidence="3">HTH cro/C1-type domain-containing protein</fullName>
    </recommendedName>
</protein>
<comment type="caution">
    <text evidence="4">The sequence shown here is derived from an EMBL/GenBank/DDBJ whole genome shotgun (WGS) entry which is preliminary data.</text>
</comment>
<sequence length="174" mass="18576">MGRSEKQLDPQSGPLARLAVDLRELRRQAGGPTYREMSRTAGYSPSALSAAASGANLPSAGVLTSYVRACGGDVEEWLRRRAEVAAIARTPASAVIPAQDAKQEREPLQERRLDRRLPRRRRFARRTAGLLAAAIVGSMATVVPMAVWGAPSCLTTDHGRPAPAANCQPALSAH</sequence>
<feature type="region of interest" description="Disordered" evidence="1">
    <location>
        <begin position="1"/>
        <end position="20"/>
    </location>
</feature>
<accession>A0ABN2R995</accession>
<dbReference type="SUPFAM" id="SSF47413">
    <property type="entry name" value="lambda repressor-like DNA-binding domains"/>
    <property type="match status" value="1"/>
</dbReference>
<feature type="transmembrane region" description="Helical" evidence="2">
    <location>
        <begin position="128"/>
        <end position="150"/>
    </location>
</feature>
<gene>
    <name evidence="4" type="ORF">GCM10009838_23920</name>
</gene>
<keyword evidence="2" id="KW-0472">Membrane</keyword>
<keyword evidence="2" id="KW-1133">Transmembrane helix</keyword>
<dbReference type="Gene3D" id="1.10.260.40">
    <property type="entry name" value="lambda repressor-like DNA-binding domains"/>
    <property type="match status" value="1"/>
</dbReference>
<evidence type="ECO:0000313" key="4">
    <source>
        <dbReference type="EMBL" id="GAA1965592.1"/>
    </source>
</evidence>
<dbReference type="InterPro" id="IPR010982">
    <property type="entry name" value="Lambda_DNA-bd_dom_sf"/>
</dbReference>
<evidence type="ECO:0000256" key="2">
    <source>
        <dbReference type="SAM" id="Phobius"/>
    </source>
</evidence>
<dbReference type="Pfam" id="PF13560">
    <property type="entry name" value="HTH_31"/>
    <property type="match status" value="1"/>
</dbReference>
<reference evidence="4 5" key="1">
    <citation type="journal article" date="2019" name="Int. J. Syst. Evol. Microbiol.">
        <title>The Global Catalogue of Microorganisms (GCM) 10K type strain sequencing project: providing services to taxonomists for standard genome sequencing and annotation.</title>
        <authorList>
            <consortium name="The Broad Institute Genomics Platform"/>
            <consortium name="The Broad Institute Genome Sequencing Center for Infectious Disease"/>
            <person name="Wu L."/>
            <person name="Ma J."/>
        </authorList>
    </citation>
    <scope>NUCLEOTIDE SEQUENCE [LARGE SCALE GENOMIC DNA]</scope>
    <source>
        <strain evidence="4 5">JCM 16013</strain>
    </source>
</reference>
<evidence type="ECO:0000313" key="5">
    <source>
        <dbReference type="Proteomes" id="UP001499854"/>
    </source>
</evidence>
<dbReference type="InterPro" id="IPR001387">
    <property type="entry name" value="Cro/C1-type_HTH"/>
</dbReference>
<dbReference type="Proteomes" id="UP001499854">
    <property type="component" value="Unassembled WGS sequence"/>
</dbReference>
<organism evidence="4 5">
    <name type="scientific">Catenulispora subtropica</name>
    <dbReference type="NCBI Taxonomy" id="450798"/>
    <lineage>
        <taxon>Bacteria</taxon>
        <taxon>Bacillati</taxon>
        <taxon>Actinomycetota</taxon>
        <taxon>Actinomycetes</taxon>
        <taxon>Catenulisporales</taxon>
        <taxon>Catenulisporaceae</taxon>
        <taxon>Catenulispora</taxon>
    </lineage>
</organism>
<keyword evidence="2" id="KW-0812">Transmembrane</keyword>
<dbReference type="SMART" id="SM00530">
    <property type="entry name" value="HTH_XRE"/>
    <property type="match status" value="1"/>
</dbReference>
<evidence type="ECO:0000259" key="3">
    <source>
        <dbReference type="SMART" id="SM00530"/>
    </source>
</evidence>
<keyword evidence="5" id="KW-1185">Reference proteome</keyword>
<proteinExistence type="predicted"/>